<comment type="catalytic activity">
    <reaction evidence="8">
        <text>4 porphobilinogen + H2O = hydroxymethylbilane + 4 NH4(+)</text>
        <dbReference type="Rhea" id="RHEA:13185"/>
        <dbReference type="ChEBI" id="CHEBI:15377"/>
        <dbReference type="ChEBI" id="CHEBI:28938"/>
        <dbReference type="ChEBI" id="CHEBI:57845"/>
        <dbReference type="ChEBI" id="CHEBI:58126"/>
        <dbReference type="EC" id="2.5.1.61"/>
    </reaction>
</comment>
<dbReference type="CDD" id="cd06578">
    <property type="entry name" value="HemD"/>
    <property type="match status" value="1"/>
</dbReference>
<dbReference type="SUPFAM" id="SSF69618">
    <property type="entry name" value="HemD-like"/>
    <property type="match status" value="1"/>
</dbReference>
<dbReference type="PANTHER" id="PTHR11557:SF0">
    <property type="entry name" value="PORPHOBILINOGEN DEAMINASE"/>
    <property type="match status" value="1"/>
</dbReference>
<dbReference type="InterPro" id="IPR036803">
    <property type="entry name" value="Porphobilinogen_deaminase_C_sf"/>
</dbReference>
<dbReference type="SUPFAM" id="SSF54782">
    <property type="entry name" value="Porphobilinogen deaminase (hydroxymethylbilane synthase), C-terminal domain"/>
    <property type="match status" value="1"/>
</dbReference>
<dbReference type="InterPro" id="IPR022418">
    <property type="entry name" value="Porphobilinogen_deaminase_C"/>
</dbReference>
<dbReference type="Proteomes" id="UP001501456">
    <property type="component" value="Unassembled WGS sequence"/>
</dbReference>
<dbReference type="CDD" id="cd13647">
    <property type="entry name" value="PBP2_PBGD_2"/>
    <property type="match status" value="1"/>
</dbReference>
<evidence type="ECO:0000256" key="1">
    <source>
        <dbReference type="ARBA" id="ARBA00001916"/>
    </source>
</evidence>
<dbReference type="PANTHER" id="PTHR11557">
    <property type="entry name" value="PORPHOBILINOGEN DEAMINASE"/>
    <property type="match status" value="1"/>
</dbReference>
<dbReference type="EC" id="2.5.1.61" evidence="9"/>
<evidence type="ECO:0000256" key="4">
    <source>
        <dbReference type="ARBA" id="ARBA00005638"/>
    </source>
</evidence>
<evidence type="ECO:0000256" key="6">
    <source>
        <dbReference type="ARBA" id="ARBA00022679"/>
    </source>
</evidence>
<dbReference type="RefSeq" id="WP_344727215.1">
    <property type="nucleotide sequence ID" value="NZ_BAABBI010000001.1"/>
</dbReference>
<feature type="domain" description="Porphobilinogen deaminase N-terminal" evidence="10">
    <location>
        <begin position="5"/>
        <end position="207"/>
    </location>
</feature>
<dbReference type="InterPro" id="IPR022417">
    <property type="entry name" value="Porphobilin_deaminase_N"/>
</dbReference>
<dbReference type="Gene3D" id="3.40.50.10090">
    <property type="match status" value="2"/>
</dbReference>
<comment type="function">
    <text evidence="2">Tetrapolymerization of the monopyrrole PBG into the hydroxymethylbilane pre-uroporphyrinogen in several discrete steps.</text>
</comment>
<comment type="cofactor">
    <cofactor evidence="1">
        <name>dipyrromethane</name>
        <dbReference type="ChEBI" id="CHEBI:60342"/>
    </cofactor>
</comment>
<dbReference type="Pfam" id="PF02602">
    <property type="entry name" value="HEM4"/>
    <property type="match status" value="1"/>
</dbReference>
<comment type="caution">
    <text evidence="13">The sequence shown here is derived from an EMBL/GenBank/DDBJ whole genome shotgun (WGS) entry which is preliminary data.</text>
</comment>
<dbReference type="Pfam" id="PF01379">
    <property type="entry name" value="Porphobil_deam"/>
    <property type="match status" value="1"/>
</dbReference>
<dbReference type="PRINTS" id="PR00151">
    <property type="entry name" value="PORPHBDMNASE"/>
</dbReference>
<dbReference type="InterPro" id="IPR022419">
    <property type="entry name" value="Porphobilin_deaminase_cofac_BS"/>
</dbReference>
<gene>
    <name evidence="13" type="ORF">GCM10022271_07360</name>
</gene>
<evidence type="ECO:0000256" key="3">
    <source>
        <dbReference type="ARBA" id="ARBA00004735"/>
    </source>
</evidence>
<evidence type="ECO:0000313" key="14">
    <source>
        <dbReference type="Proteomes" id="UP001501456"/>
    </source>
</evidence>
<dbReference type="Pfam" id="PF03900">
    <property type="entry name" value="Porphobil_deamC"/>
    <property type="match status" value="1"/>
</dbReference>
<evidence type="ECO:0000256" key="9">
    <source>
        <dbReference type="NCBIfam" id="TIGR00212"/>
    </source>
</evidence>
<dbReference type="InterPro" id="IPR003754">
    <property type="entry name" value="4pyrrol_synth_uPrphyn_synth"/>
</dbReference>
<dbReference type="PROSITE" id="PS00533">
    <property type="entry name" value="PORPHOBILINOGEN_DEAM"/>
    <property type="match status" value="1"/>
</dbReference>
<feature type="domain" description="Tetrapyrrole biosynthesis uroporphyrinogen III synthase" evidence="11">
    <location>
        <begin position="344"/>
        <end position="516"/>
    </location>
</feature>
<evidence type="ECO:0000259" key="12">
    <source>
        <dbReference type="Pfam" id="PF03900"/>
    </source>
</evidence>
<dbReference type="InterPro" id="IPR036108">
    <property type="entry name" value="4pyrrol_syn_uPrphyn_synt_sf"/>
</dbReference>
<comment type="pathway">
    <text evidence="3">Porphyrin-containing compound metabolism; protoporphyrin-IX biosynthesis; coproporphyrinogen-III from 5-aminolevulinate: step 2/4.</text>
</comment>
<feature type="domain" description="Porphobilinogen deaminase C-terminal" evidence="12">
    <location>
        <begin position="221"/>
        <end position="274"/>
    </location>
</feature>
<dbReference type="InterPro" id="IPR000860">
    <property type="entry name" value="HemC"/>
</dbReference>
<name>A0ABP7GWN6_9FLAO</name>
<proteinExistence type="inferred from homology"/>
<dbReference type="Gene3D" id="3.30.160.40">
    <property type="entry name" value="Porphobilinogen deaminase, C-terminal domain"/>
    <property type="match status" value="1"/>
</dbReference>
<comment type="similarity">
    <text evidence="4">Belongs to the HMBS family.</text>
</comment>
<dbReference type="Gene3D" id="3.40.190.10">
    <property type="entry name" value="Periplasmic binding protein-like II"/>
    <property type="match status" value="2"/>
</dbReference>
<evidence type="ECO:0000256" key="2">
    <source>
        <dbReference type="ARBA" id="ARBA00002869"/>
    </source>
</evidence>
<evidence type="ECO:0000256" key="8">
    <source>
        <dbReference type="ARBA" id="ARBA00048169"/>
    </source>
</evidence>
<evidence type="ECO:0000256" key="5">
    <source>
        <dbReference type="ARBA" id="ARBA00011245"/>
    </source>
</evidence>
<evidence type="ECO:0000313" key="13">
    <source>
        <dbReference type="EMBL" id="GAA3777683.1"/>
    </source>
</evidence>
<keyword evidence="7" id="KW-0627">Porphyrin biosynthesis</keyword>
<dbReference type="SUPFAM" id="SSF53850">
    <property type="entry name" value="Periplasmic binding protein-like II"/>
    <property type="match status" value="1"/>
</dbReference>
<dbReference type="NCBIfam" id="TIGR00212">
    <property type="entry name" value="hemC"/>
    <property type="match status" value="1"/>
</dbReference>
<comment type="subunit">
    <text evidence="5">Monomer.</text>
</comment>
<sequence>MSKTIRIGTRDSQLALWQAKTVQKQLEKLGHKTELVPVKSTGDLVLNKPLYELGITGVFTKTLDIAMLNGDIDIAVHSMKDVPTVLPKGIVQAAVLKRGNIKDTLVFKNNEEFLSQKEGIIATGSLRRRAQWLNRYPTHTVVGLRGNVNLRLQKLENSNWNGAIFAAAGLGRLNIKPELSINLDWMIPAPAQGAVMVVAMEDDEETRAICAEINHEETEICTQIERDFLNLLEGGCTAPIGALAFIKDNEVNFKGILLSPDGTKKIEVTRTEKLGKHKNIASFCSNYIIERGGKRLIDALKIETSKTNIYSTKSFTETQQQLFNDNLVVESHDAIKISPNRIQPAVFKAPIKNVVITSKNAVESIVTNHPANALKFENIYCVGRRTKKLIEQKIGAVTHSEKNAKSLAKYLLNNIDGSEITYFCSDLRLDDLPSILEAEQIKVNTIEAYQTKYDSKKVSNSLDGVMFYSPSTVESFIKQNTPNGIAFCIGETTAKEAKKHFSDVRVAKIPTVESVIELVNEHYI</sequence>
<evidence type="ECO:0000256" key="7">
    <source>
        <dbReference type="ARBA" id="ARBA00023244"/>
    </source>
</evidence>
<keyword evidence="6" id="KW-0808">Transferase</keyword>
<protein>
    <recommendedName>
        <fullName evidence="9">Hydroxymethylbilane synthase</fullName>
        <ecNumber evidence="9">2.5.1.61</ecNumber>
    </recommendedName>
</protein>
<dbReference type="EMBL" id="BAABBI010000001">
    <property type="protein sequence ID" value="GAA3777683.1"/>
    <property type="molecule type" value="Genomic_DNA"/>
</dbReference>
<reference evidence="14" key="1">
    <citation type="journal article" date="2019" name="Int. J. Syst. Evol. Microbiol.">
        <title>The Global Catalogue of Microorganisms (GCM) 10K type strain sequencing project: providing services to taxonomists for standard genome sequencing and annotation.</title>
        <authorList>
            <consortium name="The Broad Institute Genomics Platform"/>
            <consortium name="The Broad Institute Genome Sequencing Center for Infectious Disease"/>
            <person name="Wu L."/>
            <person name="Ma J."/>
        </authorList>
    </citation>
    <scope>NUCLEOTIDE SEQUENCE [LARGE SCALE GENOMIC DNA]</scope>
    <source>
        <strain evidence="14">JCM 17525</strain>
    </source>
</reference>
<organism evidence="13 14">
    <name type="scientific">Corallibacter vietnamensis</name>
    <dbReference type="NCBI Taxonomy" id="904130"/>
    <lineage>
        <taxon>Bacteria</taxon>
        <taxon>Pseudomonadati</taxon>
        <taxon>Bacteroidota</taxon>
        <taxon>Flavobacteriia</taxon>
        <taxon>Flavobacteriales</taxon>
        <taxon>Flavobacteriaceae</taxon>
        <taxon>Corallibacter</taxon>
    </lineage>
</organism>
<evidence type="ECO:0000259" key="10">
    <source>
        <dbReference type="Pfam" id="PF01379"/>
    </source>
</evidence>
<evidence type="ECO:0000259" key="11">
    <source>
        <dbReference type="Pfam" id="PF02602"/>
    </source>
</evidence>
<keyword evidence="14" id="KW-1185">Reference proteome</keyword>
<accession>A0ABP7GWN6</accession>